<keyword evidence="2" id="KW-0812">Transmembrane</keyword>
<sequence>MRPRSWVPLCADDPVPGDPEQLRLSAARSRAAAAALEQQAADLERLAAAPGEAAALDRLREEAGAVAHELRRAATRCRVVGSALSAAAPALEDAQRASLRVLQEAQAAAGAAPPADLADVLTRARTALAGVVRDWDEAQERAARAVRSACSGDGLADGHWRWVHRAWDAAAGVVRAHAAGLARLAGALSVVSTVLAAAAFLLPVLGPALAALAGALAGVAALVHLALAVAGPGDWSDVVWDGVGMATGVVGGRAGAVALRRITAAADRLAGEPAAAAVRTVRAPSVGAAHRVLADPAAAPADRAGAAWRLREAADAERRARERATADLLGEPGLRHRLAYGPGEAAAAARARARVAAAHPSSRRGRRAVRDAGDALVVVGAARWVGFALDPVDRADRRLTGHSHEDGFGLRHSRRRSVRSPR</sequence>
<keyword evidence="2" id="KW-0472">Membrane</keyword>
<organism evidence="3 4">
    <name type="scientific">Motilibacter rhizosphaerae</name>
    <dbReference type="NCBI Taxonomy" id="598652"/>
    <lineage>
        <taxon>Bacteria</taxon>
        <taxon>Bacillati</taxon>
        <taxon>Actinomycetota</taxon>
        <taxon>Actinomycetes</taxon>
        <taxon>Motilibacterales</taxon>
        <taxon>Motilibacteraceae</taxon>
        <taxon>Motilibacter</taxon>
    </lineage>
</organism>
<dbReference type="Proteomes" id="UP000293638">
    <property type="component" value="Unassembled WGS sequence"/>
</dbReference>
<feature type="transmembrane region" description="Helical" evidence="2">
    <location>
        <begin position="184"/>
        <end position="202"/>
    </location>
</feature>
<name>A0A4Q7NVZ3_9ACTN</name>
<feature type="region of interest" description="Disordered" evidence="1">
    <location>
        <begin position="399"/>
        <end position="422"/>
    </location>
</feature>
<proteinExistence type="predicted"/>
<feature type="compositionally biased region" description="Basic and acidic residues" evidence="1">
    <location>
        <begin position="399"/>
        <end position="409"/>
    </location>
</feature>
<evidence type="ECO:0000256" key="1">
    <source>
        <dbReference type="SAM" id="MobiDB-lite"/>
    </source>
</evidence>
<dbReference type="AlphaFoldDB" id="A0A4Q7NVZ3"/>
<keyword evidence="2" id="KW-1133">Transmembrane helix</keyword>
<protein>
    <submittedName>
        <fullName evidence="3">Uncharacterized protein</fullName>
    </submittedName>
</protein>
<keyword evidence="4" id="KW-1185">Reference proteome</keyword>
<dbReference type="EMBL" id="SGXD01000001">
    <property type="protein sequence ID" value="RZS91453.1"/>
    <property type="molecule type" value="Genomic_DNA"/>
</dbReference>
<feature type="transmembrane region" description="Helical" evidence="2">
    <location>
        <begin position="208"/>
        <end position="230"/>
    </location>
</feature>
<feature type="compositionally biased region" description="Basic residues" evidence="1">
    <location>
        <begin position="411"/>
        <end position="422"/>
    </location>
</feature>
<gene>
    <name evidence="3" type="ORF">EV189_0694</name>
</gene>
<reference evidence="3 4" key="1">
    <citation type="submission" date="2019-02" db="EMBL/GenBank/DDBJ databases">
        <title>Genomic Encyclopedia of Type Strains, Phase IV (KMG-IV): sequencing the most valuable type-strain genomes for metagenomic binning, comparative biology and taxonomic classification.</title>
        <authorList>
            <person name="Goeker M."/>
        </authorList>
    </citation>
    <scope>NUCLEOTIDE SEQUENCE [LARGE SCALE GENOMIC DNA]</scope>
    <source>
        <strain evidence="3 4">DSM 45622</strain>
    </source>
</reference>
<evidence type="ECO:0000313" key="3">
    <source>
        <dbReference type="EMBL" id="RZS91453.1"/>
    </source>
</evidence>
<evidence type="ECO:0000313" key="4">
    <source>
        <dbReference type="Proteomes" id="UP000293638"/>
    </source>
</evidence>
<accession>A0A4Q7NVZ3</accession>
<evidence type="ECO:0000256" key="2">
    <source>
        <dbReference type="SAM" id="Phobius"/>
    </source>
</evidence>
<comment type="caution">
    <text evidence="3">The sequence shown here is derived from an EMBL/GenBank/DDBJ whole genome shotgun (WGS) entry which is preliminary data.</text>
</comment>